<sequence length="568" mass="61253">TDPQAIANLAGETPLLARIYAARGVSDLDQLDNGLAKLIPPDQLKGVEAAVLRLQTALDQQQRILVVADFDCDGATACAVALRGLAMLGAKHLDYIVPNRFEYGYGLSPEIVAVAAERQPDLIITVDNGIASIDGVAAANERGIDVLVTDHHLAAEQLPDAVAIVNPNQPGDAFPSKNLAGVGVIFYLLLALRSHLRGQGWFAKQGLTEPNLASLLDLVALGTVADVVALDHNNRILVSQGLARIRRGRCCAGIQAILQVAGRQLAEINSTDLGFVVGPRLNAAGRLDDMSFGIECLLTDDALLAGNLAAELDALNRDRRNIEQGMQQQALVILHKMQLDESLPVGLCLFDESWHQGVVGILASRIKDKLHCPVIAFAPADDDSGQIKGSARSVNGVHIRDVLDAVAASHPGLLNKFGGHAMAAGLTIAGDQFTQFKHAFDQAVQRQISREQLRGVIHSDGELAVDEFNQSTAELLRHASPWGQAFAEPVFDGVFSLKSRRIVGEKHLKLQLGHAELAQEIEAIAFNQTDHEWPVEVAQVKVAYQLDINEFRGNRTLQLLVRYIEPLV</sequence>
<dbReference type="AlphaFoldDB" id="A0A3B0ZDP5"/>
<dbReference type="GO" id="GO:0008409">
    <property type="term" value="F:5'-3' exonuclease activity"/>
    <property type="evidence" value="ECO:0007669"/>
    <property type="project" value="InterPro"/>
</dbReference>
<evidence type="ECO:0000259" key="6">
    <source>
        <dbReference type="Pfam" id="PF01368"/>
    </source>
</evidence>
<dbReference type="NCBIfam" id="TIGR00644">
    <property type="entry name" value="recJ"/>
    <property type="match status" value="1"/>
</dbReference>
<gene>
    <name evidence="9" type="ORF">MNBD_GAMMA18-1461</name>
</gene>
<dbReference type="Pfam" id="PF17768">
    <property type="entry name" value="RecJ_OB"/>
    <property type="match status" value="1"/>
</dbReference>
<feature type="non-terminal residue" evidence="9">
    <location>
        <position position="1"/>
    </location>
</feature>
<dbReference type="InterPro" id="IPR003156">
    <property type="entry name" value="DHHA1_dom"/>
</dbReference>
<dbReference type="Gene3D" id="3.10.310.30">
    <property type="match status" value="1"/>
</dbReference>
<dbReference type="GO" id="GO:0003676">
    <property type="term" value="F:nucleic acid binding"/>
    <property type="evidence" value="ECO:0007669"/>
    <property type="project" value="InterPro"/>
</dbReference>
<evidence type="ECO:0000259" key="7">
    <source>
        <dbReference type="Pfam" id="PF02272"/>
    </source>
</evidence>
<keyword evidence="4" id="KW-0378">Hydrolase</keyword>
<keyword evidence="5 9" id="KW-0269">Exonuclease</keyword>
<dbReference type="PANTHER" id="PTHR30255">
    <property type="entry name" value="SINGLE-STRANDED-DNA-SPECIFIC EXONUCLEASE RECJ"/>
    <property type="match status" value="1"/>
</dbReference>
<dbReference type="Pfam" id="PF01368">
    <property type="entry name" value="DHH"/>
    <property type="match status" value="1"/>
</dbReference>
<dbReference type="GO" id="GO:0006281">
    <property type="term" value="P:DNA repair"/>
    <property type="evidence" value="ECO:0007669"/>
    <property type="project" value="InterPro"/>
</dbReference>
<dbReference type="InterPro" id="IPR051673">
    <property type="entry name" value="SSDNA_exonuclease_RecJ"/>
</dbReference>
<dbReference type="FunFam" id="3.90.1640.30:FF:000001">
    <property type="entry name" value="Single-stranded-DNA-specific exonuclease RecJ"/>
    <property type="match status" value="1"/>
</dbReference>
<organism evidence="9">
    <name type="scientific">hydrothermal vent metagenome</name>
    <dbReference type="NCBI Taxonomy" id="652676"/>
    <lineage>
        <taxon>unclassified sequences</taxon>
        <taxon>metagenomes</taxon>
        <taxon>ecological metagenomes</taxon>
    </lineage>
</organism>
<reference evidence="9" key="1">
    <citation type="submission" date="2018-06" db="EMBL/GenBank/DDBJ databases">
        <authorList>
            <person name="Zhirakovskaya E."/>
        </authorList>
    </citation>
    <scope>NUCLEOTIDE SEQUENCE</scope>
</reference>
<evidence type="ECO:0000256" key="3">
    <source>
        <dbReference type="ARBA" id="ARBA00022722"/>
    </source>
</evidence>
<accession>A0A3B0ZDP5</accession>
<evidence type="ECO:0000313" key="9">
    <source>
        <dbReference type="EMBL" id="VAW84379.1"/>
    </source>
</evidence>
<dbReference type="EMBL" id="UOFP01000042">
    <property type="protein sequence ID" value="VAW84379.1"/>
    <property type="molecule type" value="Genomic_DNA"/>
</dbReference>
<feature type="domain" description="DHHA1" evidence="7">
    <location>
        <begin position="350"/>
        <end position="445"/>
    </location>
</feature>
<dbReference type="Pfam" id="PF02272">
    <property type="entry name" value="DHHA1"/>
    <property type="match status" value="1"/>
</dbReference>
<protein>
    <recommendedName>
        <fullName evidence="2">Single-stranded-DNA-specific exonuclease RecJ</fullName>
    </recommendedName>
</protein>
<dbReference type="InterPro" id="IPR001667">
    <property type="entry name" value="DDH_dom"/>
</dbReference>
<name>A0A3B0ZDP5_9ZZZZ</name>
<evidence type="ECO:0000256" key="4">
    <source>
        <dbReference type="ARBA" id="ARBA00022801"/>
    </source>
</evidence>
<feature type="domain" description="RecJ OB" evidence="8">
    <location>
        <begin position="460"/>
        <end position="562"/>
    </location>
</feature>
<keyword evidence="3" id="KW-0540">Nuclease</keyword>
<dbReference type="GO" id="GO:0006310">
    <property type="term" value="P:DNA recombination"/>
    <property type="evidence" value="ECO:0007669"/>
    <property type="project" value="InterPro"/>
</dbReference>
<dbReference type="SUPFAM" id="SSF64182">
    <property type="entry name" value="DHH phosphoesterases"/>
    <property type="match status" value="1"/>
</dbReference>
<dbReference type="InterPro" id="IPR041122">
    <property type="entry name" value="RecJ_OB"/>
</dbReference>
<comment type="similarity">
    <text evidence="1">Belongs to the RecJ family.</text>
</comment>
<feature type="domain" description="DDH" evidence="6">
    <location>
        <begin position="63"/>
        <end position="223"/>
    </location>
</feature>
<dbReference type="Gene3D" id="3.90.1640.30">
    <property type="match status" value="1"/>
</dbReference>
<dbReference type="PANTHER" id="PTHR30255:SF2">
    <property type="entry name" value="SINGLE-STRANDED-DNA-SPECIFIC EXONUCLEASE RECJ"/>
    <property type="match status" value="1"/>
</dbReference>
<evidence type="ECO:0000256" key="2">
    <source>
        <dbReference type="ARBA" id="ARBA00019841"/>
    </source>
</evidence>
<proteinExistence type="inferred from homology"/>
<dbReference type="InterPro" id="IPR004610">
    <property type="entry name" value="RecJ"/>
</dbReference>
<evidence type="ECO:0000256" key="1">
    <source>
        <dbReference type="ARBA" id="ARBA00005915"/>
    </source>
</evidence>
<dbReference type="InterPro" id="IPR038763">
    <property type="entry name" value="DHH_sf"/>
</dbReference>
<evidence type="ECO:0000259" key="8">
    <source>
        <dbReference type="Pfam" id="PF17768"/>
    </source>
</evidence>
<evidence type="ECO:0000256" key="5">
    <source>
        <dbReference type="ARBA" id="ARBA00022839"/>
    </source>
</evidence>